<comment type="caution">
    <text evidence="1">The sequence shown here is derived from an EMBL/GenBank/DDBJ whole genome shotgun (WGS) entry which is preliminary data.</text>
</comment>
<evidence type="ECO:0000313" key="1">
    <source>
        <dbReference type="EMBL" id="PWJ44436.1"/>
    </source>
</evidence>
<accession>A0A315ZFS4</accession>
<dbReference type="Gene3D" id="3.20.80.10">
    <property type="entry name" value="Regulatory factor, effector binding domain"/>
    <property type="match status" value="1"/>
</dbReference>
<organism evidence="1 2">
    <name type="scientific">Sediminitomix flava</name>
    <dbReference type="NCBI Taxonomy" id="379075"/>
    <lineage>
        <taxon>Bacteria</taxon>
        <taxon>Pseudomonadati</taxon>
        <taxon>Bacteroidota</taxon>
        <taxon>Cytophagia</taxon>
        <taxon>Cytophagales</taxon>
        <taxon>Flammeovirgaceae</taxon>
        <taxon>Sediminitomix</taxon>
    </lineage>
</organism>
<evidence type="ECO:0008006" key="3">
    <source>
        <dbReference type="Google" id="ProtNLM"/>
    </source>
</evidence>
<name>A0A315ZFS4_SEDFL</name>
<dbReference type="AlphaFoldDB" id="A0A315ZFS4"/>
<keyword evidence="2" id="KW-1185">Reference proteome</keyword>
<reference evidence="1 2" key="1">
    <citation type="submission" date="2018-03" db="EMBL/GenBank/DDBJ databases">
        <title>Genomic Encyclopedia of Archaeal and Bacterial Type Strains, Phase II (KMG-II): from individual species to whole genera.</title>
        <authorList>
            <person name="Goeker M."/>
        </authorList>
    </citation>
    <scope>NUCLEOTIDE SEQUENCE [LARGE SCALE GENOMIC DNA]</scope>
    <source>
        <strain evidence="1 2">DSM 28229</strain>
    </source>
</reference>
<gene>
    <name evidence="1" type="ORF">BC781_101796</name>
</gene>
<dbReference type="EMBL" id="QGDO01000001">
    <property type="protein sequence ID" value="PWJ44436.1"/>
    <property type="molecule type" value="Genomic_DNA"/>
</dbReference>
<dbReference type="Proteomes" id="UP000245535">
    <property type="component" value="Unassembled WGS sequence"/>
</dbReference>
<dbReference type="OrthoDB" id="4772335at2"/>
<evidence type="ECO:0000313" key="2">
    <source>
        <dbReference type="Proteomes" id="UP000245535"/>
    </source>
</evidence>
<sequence length="194" mass="22582">MLDIEAIDPNYYNAKNTPEFISFDKKLYLSINGIGEPDHNEFQSKSKLLLEFAQEFANYALKEHQISFSIPRLETLWELDQSAKDKSQLHTRWAWKLLLRIPLKFKDSLISLFQSYHSDGNTSSVNGISIFEYEDGDCVQMLGKGHMSSNTDIPIGEMFRYIRQLGRRPKEFHHEIYLGKTPSDKTVIIRQPLH</sequence>
<protein>
    <recommendedName>
        <fullName evidence="3">GyrI-like small molecule binding domain-containing protein</fullName>
    </recommendedName>
</protein>
<dbReference type="RefSeq" id="WP_109615928.1">
    <property type="nucleotide sequence ID" value="NZ_QGDO01000001.1"/>
</dbReference>
<proteinExistence type="predicted"/>
<dbReference type="InterPro" id="IPR011256">
    <property type="entry name" value="Reg_factor_effector_dom_sf"/>
</dbReference>